<dbReference type="GO" id="GO:0047499">
    <property type="term" value="F:calcium-independent phospholipase A2 activity"/>
    <property type="evidence" value="ECO:0007669"/>
    <property type="project" value="TreeGrafter"/>
</dbReference>
<reference evidence="6" key="1">
    <citation type="submission" date="2021-01" db="EMBL/GenBank/DDBJ databases">
        <authorList>
            <person name="Kaushik A."/>
        </authorList>
    </citation>
    <scope>NUCLEOTIDE SEQUENCE</scope>
    <source>
        <strain evidence="6">AG3-T5</strain>
    </source>
</reference>
<dbReference type="EMBL" id="CAJMWW010000114">
    <property type="protein sequence ID" value="CAE6445644.1"/>
    <property type="molecule type" value="Genomic_DNA"/>
</dbReference>
<dbReference type="Pfam" id="PF01734">
    <property type="entry name" value="Patatin"/>
    <property type="match status" value="1"/>
</dbReference>
<dbReference type="InterPro" id="IPR016035">
    <property type="entry name" value="Acyl_Trfase/lysoPLipase"/>
</dbReference>
<dbReference type="GO" id="GO:0019369">
    <property type="term" value="P:arachidonate metabolic process"/>
    <property type="evidence" value="ECO:0007669"/>
    <property type="project" value="TreeGrafter"/>
</dbReference>
<comment type="caution">
    <text evidence="6">The sequence shown here is derived from an EMBL/GenBank/DDBJ whole genome shotgun (WGS) entry which is preliminary data.</text>
</comment>
<sequence length="387" mass="42926">MGDRGTKSRLLPWLCRYTMSAQRTRPVRLLSFDGGGVPGLSALFILKEILRRTESGEGGNGTIPLPCDCFDMICGTGTGGLIAIMLGKLRMSVEDTINEYIDLLETIFTNKKWPWKKARYSARALEQAIRMIIGKRAQDLGWPEAAIKEGLQLSKEDIGRRVKMKGNDQEHPACKVFVCALNSMSAGDESVIRTYEGHEEPDFTIWEAMRATTANPLLFKPLIVKGGKLNEKYIGGEAGHNNPIKDLLAEADQEFPGRPVGLILSLGAGQRDVIHLSPAGLIPKLQLRGVVNLFQDIATECEDTHQTVGERFLDFPNIYFRFNVDQGMQEIGIEDWARRGEILAHTGAYMRRSEVEVEIDRSVDSIKGKNVPMSISQAAGHREASLN</sequence>
<evidence type="ECO:0000313" key="6">
    <source>
        <dbReference type="EMBL" id="CAE6445644.1"/>
    </source>
</evidence>
<organism evidence="6 7">
    <name type="scientific">Rhizoctonia solani</name>
    <dbReference type="NCBI Taxonomy" id="456999"/>
    <lineage>
        <taxon>Eukaryota</taxon>
        <taxon>Fungi</taxon>
        <taxon>Dikarya</taxon>
        <taxon>Basidiomycota</taxon>
        <taxon>Agaricomycotina</taxon>
        <taxon>Agaricomycetes</taxon>
        <taxon>Cantharellales</taxon>
        <taxon>Ceratobasidiaceae</taxon>
        <taxon>Rhizoctonia</taxon>
    </lineage>
</organism>
<accession>A0A8H3B1G9</accession>
<dbReference type="Proteomes" id="UP000663841">
    <property type="component" value="Unassembled WGS sequence"/>
</dbReference>
<evidence type="ECO:0000259" key="5">
    <source>
        <dbReference type="PROSITE" id="PS51635"/>
    </source>
</evidence>
<dbReference type="InterPro" id="IPR002641">
    <property type="entry name" value="PNPLA_dom"/>
</dbReference>
<evidence type="ECO:0000256" key="1">
    <source>
        <dbReference type="ARBA" id="ARBA00022801"/>
    </source>
</evidence>
<dbReference type="PANTHER" id="PTHR24185">
    <property type="entry name" value="CALCIUM-INDEPENDENT PHOSPHOLIPASE A2-GAMMA"/>
    <property type="match status" value="1"/>
</dbReference>
<protein>
    <recommendedName>
        <fullName evidence="5">PNPLA domain-containing protein</fullName>
    </recommendedName>
</protein>
<dbReference type="PROSITE" id="PS51635">
    <property type="entry name" value="PNPLA"/>
    <property type="match status" value="1"/>
</dbReference>
<keyword evidence="2" id="KW-0442">Lipid degradation</keyword>
<gene>
    <name evidence="6" type="ORF">RDB_LOCUS111497</name>
</gene>
<keyword evidence="3" id="KW-0443">Lipid metabolism</keyword>
<dbReference type="SUPFAM" id="SSF52151">
    <property type="entry name" value="FabD/lysophospholipase-like"/>
    <property type="match status" value="1"/>
</dbReference>
<evidence type="ECO:0000256" key="3">
    <source>
        <dbReference type="ARBA" id="ARBA00023098"/>
    </source>
</evidence>
<evidence type="ECO:0000313" key="7">
    <source>
        <dbReference type="Proteomes" id="UP000663841"/>
    </source>
</evidence>
<comment type="caution">
    <text evidence="4">Lacks conserved residue(s) required for the propagation of feature annotation.</text>
</comment>
<evidence type="ECO:0000256" key="4">
    <source>
        <dbReference type="PROSITE-ProRule" id="PRU01161"/>
    </source>
</evidence>
<evidence type="ECO:0000256" key="2">
    <source>
        <dbReference type="ARBA" id="ARBA00022963"/>
    </source>
</evidence>
<name>A0A8H3B1G9_9AGAM</name>
<dbReference type="Gene3D" id="3.40.1090.10">
    <property type="entry name" value="Cytosolic phospholipase A2 catalytic domain"/>
    <property type="match status" value="1"/>
</dbReference>
<dbReference type="GO" id="GO:0046486">
    <property type="term" value="P:glycerolipid metabolic process"/>
    <property type="evidence" value="ECO:0007669"/>
    <property type="project" value="UniProtKB-ARBA"/>
</dbReference>
<dbReference type="GO" id="GO:0016020">
    <property type="term" value="C:membrane"/>
    <property type="evidence" value="ECO:0007669"/>
    <property type="project" value="TreeGrafter"/>
</dbReference>
<dbReference type="AlphaFoldDB" id="A0A8H3B1G9"/>
<dbReference type="PANTHER" id="PTHR24185:SF1">
    <property type="entry name" value="CALCIUM-INDEPENDENT PHOSPHOLIPASE A2-GAMMA"/>
    <property type="match status" value="1"/>
</dbReference>
<proteinExistence type="predicted"/>
<feature type="domain" description="PNPLA" evidence="5">
    <location>
        <begin position="30"/>
        <end position="248"/>
    </location>
</feature>
<feature type="short sequence motif" description="GXGXXG" evidence="4">
    <location>
        <begin position="34"/>
        <end position="39"/>
    </location>
</feature>
<keyword evidence="1" id="KW-0378">Hydrolase</keyword>
<dbReference type="GO" id="GO:0016042">
    <property type="term" value="P:lipid catabolic process"/>
    <property type="evidence" value="ECO:0007669"/>
    <property type="project" value="UniProtKB-KW"/>
</dbReference>